<proteinExistence type="predicted"/>
<accession>A0AA37K8T1</accession>
<keyword evidence="1 2" id="KW-0732">Signal</keyword>
<dbReference type="AlphaFoldDB" id="A0AA37K8T1"/>
<feature type="signal peptide" evidence="2">
    <location>
        <begin position="1"/>
        <end position="29"/>
    </location>
</feature>
<sequence>MSLMKKIYKSIKLIALLVACLAIPSLAGAQVVKNMYFNVDWQINSPFSQDFSDKTSGWGAHAEAGYYVIPNFSVGAFISYHTNNKYIDRQTLPVSSTSAITSDQQHSIFQLPFGAAFRYNVAPESQFQPYAGVQLGASYSEMSTYMNVMKVYDRNWGFYVSPEIGMTMYFTPQKQIGLHVAAYYNYATNKGEVLSYSIDGLNNWGIRLGLAF</sequence>
<dbReference type="SUPFAM" id="SSF56925">
    <property type="entry name" value="OMPA-like"/>
    <property type="match status" value="1"/>
</dbReference>
<dbReference type="EMBL" id="BQNZ01000001">
    <property type="protein sequence ID" value="GKH71283.1"/>
    <property type="molecule type" value="Genomic_DNA"/>
</dbReference>
<dbReference type="Pfam" id="PF13505">
    <property type="entry name" value="OMP_b-brl"/>
    <property type="match status" value="1"/>
</dbReference>
<protein>
    <recommendedName>
        <fullName evidence="3">Outer membrane protein beta-barrel domain-containing protein</fullName>
    </recommendedName>
</protein>
<feature type="chain" id="PRO_5041214484" description="Outer membrane protein beta-barrel domain-containing protein" evidence="2">
    <location>
        <begin position="30"/>
        <end position="212"/>
    </location>
</feature>
<feature type="domain" description="Outer membrane protein beta-barrel" evidence="3">
    <location>
        <begin position="14"/>
        <end position="212"/>
    </location>
</feature>
<comment type="caution">
    <text evidence="4">The sequence shown here is derived from an EMBL/GenBank/DDBJ whole genome shotgun (WGS) entry which is preliminary data.</text>
</comment>
<gene>
    <name evidence="4" type="ORF">CE91St3_11460</name>
</gene>
<dbReference type="InterPro" id="IPR011250">
    <property type="entry name" value="OMP/PagP_B-barrel"/>
</dbReference>
<reference evidence="4" key="1">
    <citation type="submission" date="2022-01" db="EMBL/GenBank/DDBJ databases">
        <title>Novel bile acid biosynthetic pathways are enriched in the microbiome of centenarians.</title>
        <authorList>
            <person name="Sato Y."/>
            <person name="Atarashi K."/>
            <person name="Plichta R.D."/>
            <person name="Arai Y."/>
            <person name="Sasajima S."/>
            <person name="Kearney M.S."/>
            <person name="Suda W."/>
            <person name="Takeshita K."/>
            <person name="Sasaki T."/>
            <person name="Okamoto S."/>
            <person name="Skelly N.A."/>
            <person name="Okamura Y."/>
            <person name="Vlamakis H."/>
            <person name="Li Y."/>
            <person name="Tanoue T."/>
            <person name="Takei H."/>
            <person name="Nittono H."/>
            <person name="Narushima S."/>
            <person name="Irie J."/>
            <person name="Itoh H."/>
            <person name="Moriya K."/>
            <person name="Sugiura Y."/>
            <person name="Suematsu M."/>
            <person name="Moritoki N."/>
            <person name="Shibata S."/>
            <person name="Littman R.D."/>
            <person name="Fischbach A.M."/>
            <person name="Uwamino Y."/>
            <person name="Inoue T."/>
            <person name="Honda A."/>
            <person name="Hattori M."/>
            <person name="Murai T."/>
            <person name="Xavier J.R."/>
            <person name="Hirose N."/>
            <person name="Honda K."/>
        </authorList>
    </citation>
    <scope>NUCLEOTIDE SEQUENCE</scope>
    <source>
        <strain evidence="4">CE91-St3</strain>
    </source>
</reference>
<organism evidence="4 5">
    <name type="scientific">Parabacteroides merdae</name>
    <dbReference type="NCBI Taxonomy" id="46503"/>
    <lineage>
        <taxon>Bacteria</taxon>
        <taxon>Pseudomonadati</taxon>
        <taxon>Bacteroidota</taxon>
        <taxon>Bacteroidia</taxon>
        <taxon>Bacteroidales</taxon>
        <taxon>Tannerellaceae</taxon>
        <taxon>Parabacteroides</taxon>
    </lineage>
</organism>
<evidence type="ECO:0000256" key="1">
    <source>
        <dbReference type="ARBA" id="ARBA00022729"/>
    </source>
</evidence>
<dbReference type="InterPro" id="IPR027385">
    <property type="entry name" value="Beta-barrel_OMP"/>
</dbReference>
<evidence type="ECO:0000313" key="5">
    <source>
        <dbReference type="Proteomes" id="UP001055114"/>
    </source>
</evidence>
<name>A0AA37K8T1_9BACT</name>
<dbReference type="Gene3D" id="2.40.160.20">
    <property type="match status" value="1"/>
</dbReference>
<evidence type="ECO:0000313" key="4">
    <source>
        <dbReference type="EMBL" id="GKH71283.1"/>
    </source>
</evidence>
<evidence type="ECO:0000259" key="3">
    <source>
        <dbReference type="Pfam" id="PF13505"/>
    </source>
</evidence>
<evidence type="ECO:0000256" key="2">
    <source>
        <dbReference type="SAM" id="SignalP"/>
    </source>
</evidence>
<dbReference type="Proteomes" id="UP001055114">
    <property type="component" value="Unassembled WGS sequence"/>
</dbReference>